<evidence type="ECO:0000256" key="2">
    <source>
        <dbReference type="ARBA" id="ARBA00023015"/>
    </source>
</evidence>
<dbReference type="PANTHER" id="PTHR30346">
    <property type="entry name" value="TRANSCRIPTIONAL DUAL REGULATOR HCAR-RELATED"/>
    <property type="match status" value="1"/>
</dbReference>
<dbReference type="EMBL" id="JAAAMV010000001">
    <property type="protein sequence ID" value="NBD23024.1"/>
    <property type="molecule type" value="Genomic_DNA"/>
</dbReference>
<dbReference type="SUPFAM" id="SSF53850">
    <property type="entry name" value="Periplasmic binding protein-like II"/>
    <property type="match status" value="1"/>
</dbReference>
<dbReference type="Pfam" id="PF00126">
    <property type="entry name" value="HTH_1"/>
    <property type="match status" value="1"/>
</dbReference>
<organism evidence="6 7">
    <name type="scientific">Paenibacillus glycinis</name>
    <dbReference type="NCBI Taxonomy" id="2697035"/>
    <lineage>
        <taxon>Bacteria</taxon>
        <taxon>Bacillati</taxon>
        <taxon>Bacillota</taxon>
        <taxon>Bacilli</taxon>
        <taxon>Bacillales</taxon>
        <taxon>Paenibacillaceae</taxon>
        <taxon>Paenibacillus</taxon>
    </lineage>
</organism>
<dbReference type="InterPro" id="IPR036390">
    <property type="entry name" value="WH_DNA-bd_sf"/>
</dbReference>
<evidence type="ECO:0000259" key="5">
    <source>
        <dbReference type="PROSITE" id="PS50931"/>
    </source>
</evidence>
<evidence type="ECO:0000256" key="1">
    <source>
        <dbReference type="ARBA" id="ARBA00009437"/>
    </source>
</evidence>
<gene>
    <name evidence="6" type="ORF">GT019_03960</name>
</gene>
<keyword evidence="7" id="KW-1185">Reference proteome</keyword>
<evidence type="ECO:0000256" key="3">
    <source>
        <dbReference type="ARBA" id="ARBA00023125"/>
    </source>
</evidence>
<evidence type="ECO:0000256" key="4">
    <source>
        <dbReference type="ARBA" id="ARBA00023163"/>
    </source>
</evidence>
<keyword evidence="3" id="KW-0238">DNA-binding</keyword>
<dbReference type="RefSeq" id="WP_161741389.1">
    <property type="nucleotide sequence ID" value="NZ_JAAAMV010000001.1"/>
</dbReference>
<dbReference type="SUPFAM" id="SSF46785">
    <property type="entry name" value="Winged helix' DNA-binding domain"/>
    <property type="match status" value="1"/>
</dbReference>
<dbReference type="PANTHER" id="PTHR30346:SF28">
    <property type="entry name" value="HTH-TYPE TRANSCRIPTIONAL REGULATOR CYNR"/>
    <property type="match status" value="1"/>
</dbReference>
<dbReference type="PRINTS" id="PR00039">
    <property type="entry name" value="HTHLYSR"/>
</dbReference>
<protein>
    <submittedName>
        <fullName evidence="6">LysR family transcriptional regulator</fullName>
    </submittedName>
</protein>
<name>A0ABW9XKP0_9BACL</name>
<dbReference type="Gene3D" id="3.40.190.10">
    <property type="entry name" value="Periplasmic binding protein-like II"/>
    <property type="match status" value="2"/>
</dbReference>
<keyword evidence="4" id="KW-0804">Transcription</keyword>
<proteinExistence type="inferred from homology"/>
<dbReference type="InterPro" id="IPR005119">
    <property type="entry name" value="LysR_subst-bd"/>
</dbReference>
<dbReference type="Gene3D" id="1.10.10.10">
    <property type="entry name" value="Winged helix-like DNA-binding domain superfamily/Winged helix DNA-binding domain"/>
    <property type="match status" value="1"/>
</dbReference>
<sequence>MNLENLYSFLTVALEGSISKASKKLHITQPTLSIRLRKLENELGFTLLDRNWSGIRLTDEGQYFAYVATQCVQDLNTAVSYFNQISQTTGSEISQILSEKRLIIGTEEMLVPFLIERVIPEIRRHFPELNCHYISRPLQPMLDLLGNGGMDVAIFIWQEEGPPVRSYPLAMDRLALFYDAAHYGEIEKDFSNAALFSDVPFVLCERYAMKIYDKLKLAWQAMFGQIPERFHLANEMSTLMGMLASGQGYSIMPALSGILLPQQYPRLRMVPLAETIEIPIHIAFSDSDAYATVIDYLKQILLDDRKFQMPGNI</sequence>
<keyword evidence="2" id="KW-0805">Transcription regulation</keyword>
<dbReference type="PROSITE" id="PS50931">
    <property type="entry name" value="HTH_LYSR"/>
    <property type="match status" value="1"/>
</dbReference>
<dbReference type="InterPro" id="IPR036388">
    <property type="entry name" value="WH-like_DNA-bd_sf"/>
</dbReference>
<evidence type="ECO:0000313" key="7">
    <source>
        <dbReference type="Proteomes" id="UP000665561"/>
    </source>
</evidence>
<comment type="caution">
    <text evidence="6">The sequence shown here is derived from an EMBL/GenBank/DDBJ whole genome shotgun (WGS) entry which is preliminary data.</text>
</comment>
<dbReference type="CDD" id="cd05466">
    <property type="entry name" value="PBP2_LTTR_substrate"/>
    <property type="match status" value="1"/>
</dbReference>
<dbReference type="InterPro" id="IPR000847">
    <property type="entry name" value="LysR_HTH_N"/>
</dbReference>
<evidence type="ECO:0000313" key="6">
    <source>
        <dbReference type="EMBL" id="NBD23024.1"/>
    </source>
</evidence>
<dbReference type="Pfam" id="PF03466">
    <property type="entry name" value="LysR_substrate"/>
    <property type="match status" value="1"/>
</dbReference>
<feature type="domain" description="HTH lysR-type" evidence="5">
    <location>
        <begin position="1"/>
        <end position="58"/>
    </location>
</feature>
<dbReference type="Proteomes" id="UP000665561">
    <property type="component" value="Unassembled WGS sequence"/>
</dbReference>
<reference evidence="6 7" key="1">
    <citation type="submission" date="2020-01" db="EMBL/GenBank/DDBJ databases">
        <title>Paenibacillus soybeanensis sp. nov. isolated from the nodules of soybean (Glycine max(L.) Merr).</title>
        <authorList>
            <person name="Wang H."/>
        </authorList>
    </citation>
    <scope>NUCLEOTIDE SEQUENCE [LARGE SCALE GENOMIC DNA]</scope>
    <source>
        <strain evidence="6 7">T1</strain>
    </source>
</reference>
<comment type="similarity">
    <text evidence="1">Belongs to the LysR transcriptional regulatory family.</text>
</comment>
<accession>A0ABW9XKP0</accession>